<protein>
    <submittedName>
        <fullName evidence="1">Uncharacterized protein</fullName>
    </submittedName>
</protein>
<dbReference type="EMBL" id="LR590484">
    <property type="protein sequence ID" value="VTR40357.1"/>
    <property type="molecule type" value="Genomic_DNA"/>
</dbReference>
<sequence>MNAIEKPEALIWIRYIRVACVRNYQESLIEMQDRAGLF</sequence>
<accession>A0A4U9V418</accession>
<dbReference type="KEGG" id="stha:NCTC11429_02322"/>
<dbReference type="STRING" id="1123265.GCA_000686625_01186"/>
<evidence type="ECO:0000313" key="1">
    <source>
        <dbReference type="EMBL" id="VTR40357.1"/>
    </source>
</evidence>
<gene>
    <name evidence="1" type="ORF">NCTC11429_02322</name>
</gene>
<dbReference type="AlphaFoldDB" id="A0A4U9V418"/>
<organism evidence="1 2">
    <name type="scientific">Sphingobacterium thalpophilum</name>
    <dbReference type="NCBI Taxonomy" id="259"/>
    <lineage>
        <taxon>Bacteria</taxon>
        <taxon>Pseudomonadati</taxon>
        <taxon>Bacteroidota</taxon>
        <taxon>Sphingobacteriia</taxon>
        <taxon>Sphingobacteriales</taxon>
        <taxon>Sphingobacteriaceae</taxon>
        <taxon>Sphingobacterium</taxon>
    </lineage>
</organism>
<evidence type="ECO:0000313" key="2">
    <source>
        <dbReference type="Proteomes" id="UP000308196"/>
    </source>
</evidence>
<proteinExistence type="predicted"/>
<reference evidence="1 2" key="1">
    <citation type="submission" date="2019-05" db="EMBL/GenBank/DDBJ databases">
        <authorList>
            <consortium name="Pathogen Informatics"/>
        </authorList>
    </citation>
    <scope>NUCLEOTIDE SEQUENCE [LARGE SCALE GENOMIC DNA]</scope>
    <source>
        <strain evidence="1 2">NCTC11429</strain>
    </source>
</reference>
<name>A0A4U9V418_9SPHI</name>
<dbReference type="Proteomes" id="UP000308196">
    <property type="component" value="Chromosome"/>
</dbReference>